<dbReference type="InterPro" id="IPR018060">
    <property type="entry name" value="HTH_AraC"/>
</dbReference>
<dbReference type="Gene3D" id="1.10.10.60">
    <property type="entry name" value="Homeodomain-like"/>
    <property type="match status" value="2"/>
</dbReference>
<organism evidence="6 7">
    <name type="scientific">Pseudopedobacter beijingensis</name>
    <dbReference type="NCBI Taxonomy" id="1207056"/>
    <lineage>
        <taxon>Bacteria</taxon>
        <taxon>Pseudomonadati</taxon>
        <taxon>Bacteroidota</taxon>
        <taxon>Sphingobacteriia</taxon>
        <taxon>Sphingobacteriales</taxon>
        <taxon>Sphingobacteriaceae</taxon>
        <taxon>Pseudopedobacter</taxon>
    </lineage>
</organism>
<keyword evidence="4" id="KW-1133">Transmembrane helix</keyword>
<keyword evidence="4" id="KW-0472">Membrane</keyword>
<keyword evidence="1" id="KW-0805">Transcription regulation</keyword>
<evidence type="ECO:0000256" key="2">
    <source>
        <dbReference type="ARBA" id="ARBA00023125"/>
    </source>
</evidence>
<dbReference type="InterPro" id="IPR018062">
    <property type="entry name" value="HTH_AraC-typ_CS"/>
</dbReference>
<accession>A0ABW4IGQ3</accession>
<dbReference type="InterPro" id="IPR009057">
    <property type="entry name" value="Homeodomain-like_sf"/>
</dbReference>
<reference evidence="7" key="1">
    <citation type="journal article" date="2019" name="Int. J. Syst. Evol. Microbiol.">
        <title>The Global Catalogue of Microorganisms (GCM) 10K type strain sequencing project: providing services to taxonomists for standard genome sequencing and annotation.</title>
        <authorList>
            <consortium name="The Broad Institute Genomics Platform"/>
            <consortium name="The Broad Institute Genome Sequencing Center for Infectious Disease"/>
            <person name="Wu L."/>
            <person name="Ma J."/>
        </authorList>
    </citation>
    <scope>NUCLEOTIDE SEQUENCE [LARGE SCALE GENOMIC DNA]</scope>
    <source>
        <strain evidence="7">CCUG 53762</strain>
    </source>
</reference>
<dbReference type="SMART" id="SM00342">
    <property type="entry name" value="HTH_ARAC"/>
    <property type="match status" value="1"/>
</dbReference>
<protein>
    <submittedName>
        <fullName evidence="6">Helix-turn-helix domain-containing protein</fullName>
    </submittedName>
</protein>
<feature type="domain" description="HTH araC/xylS-type" evidence="5">
    <location>
        <begin position="151"/>
        <end position="259"/>
    </location>
</feature>
<dbReference type="SUPFAM" id="SSF46689">
    <property type="entry name" value="Homeodomain-like"/>
    <property type="match status" value="1"/>
</dbReference>
<evidence type="ECO:0000256" key="4">
    <source>
        <dbReference type="SAM" id="Phobius"/>
    </source>
</evidence>
<dbReference type="EMBL" id="JBHUDG010000043">
    <property type="protein sequence ID" value="MFD1631189.1"/>
    <property type="molecule type" value="Genomic_DNA"/>
</dbReference>
<dbReference type="Pfam" id="PF12833">
    <property type="entry name" value="HTH_18"/>
    <property type="match status" value="1"/>
</dbReference>
<name>A0ABW4IGQ3_9SPHI</name>
<dbReference type="PANTHER" id="PTHR43280:SF29">
    <property type="entry name" value="ARAC-FAMILY TRANSCRIPTIONAL REGULATOR"/>
    <property type="match status" value="1"/>
</dbReference>
<gene>
    <name evidence="6" type="ORF">ACFSAH_15035</name>
</gene>
<keyword evidence="2" id="KW-0238">DNA-binding</keyword>
<feature type="transmembrane region" description="Helical" evidence="4">
    <location>
        <begin position="96"/>
        <end position="114"/>
    </location>
</feature>
<dbReference type="PROSITE" id="PS01124">
    <property type="entry name" value="HTH_ARAC_FAMILY_2"/>
    <property type="match status" value="1"/>
</dbReference>
<keyword evidence="7" id="KW-1185">Reference proteome</keyword>
<proteinExistence type="predicted"/>
<feature type="transmembrane region" description="Helical" evidence="4">
    <location>
        <begin position="69"/>
        <end position="90"/>
    </location>
</feature>
<evidence type="ECO:0000313" key="6">
    <source>
        <dbReference type="EMBL" id="MFD1631189.1"/>
    </source>
</evidence>
<feature type="transmembrane region" description="Helical" evidence="4">
    <location>
        <begin position="24"/>
        <end position="48"/>
    </location>
</feature>
<sequence>MTKQPDKLGKYYYTDPARNSQYSVINILLLFGMLGYFVAYLLASIFTINSYLKKLNARYTKIESIRLKWLRDLIILLVIFSFLLSPTVLIVGDAHISSLVLGYFSTLIYFIIVYKSLKTSVIFTHDLTLIDNQPEEKTRYTNSVQTEQRVKEYGQMIEDFLHHNPLLYHESLNLKQMASELNIPPYLLSEIINRYFQKSFVDVINSARIEKAKQELLIIDTLNITIEGIGYNCGFGSKAAFYRAFKKVTGLTPSAFLNKETTKSP</sequence>
<dbReference type="Proteomes" id="UP001597118">
    <property type="component" value="Unassembled WGS sequence"/>
</dbReference>
<evidence type="ECO:0000256" key="1">
    <source>
        <dbReference type="ARBA" id="ARBA00023015"/>
    </source>
</evidence>
<dbReference type="PANTHER" id="PTHR43280">
    <property type="entry name" value="ARAC-FAMILY TRANSCRIPTIONAL REGULATOR"/>
    <property type="match status" value="1"/>
</dbReference>
<comment type="caution">
    <text evidence="6">The sequence shown here is derived from an EMBL/GenBank/DDBJ whole genome shotgun (WGS) entry which is preliminary data.</text>
</comment>
<keyword evidence="3" id="KW-0804">Transcription</keyword>
<keyword evidence="4" id="KW-0812">Transmembrane</keyword>
<dbReference type="PROSITE" id="PS00041">
    <property type="entry name" value="HTH_ARAC_FAMILY_1"/>
    <property type="match status" value="1"/>
</dbReference>
<dbReference type="RefSeq" id="WP_379663558.1">
    <property type="nucleotide sequence ID" value="NZ_JBHUDG010000043.1"/>
</dbReference>
<evidence type="ECO:0000259" key="5">
    <source>
        <dbReference type="PROSITE" id="PS01124"/>
    </source>
</evidence>
<evidence type="ECO:0000256" key="3">
    <source>
        <dbReference type="ARBA" id="ARBA00023163"/>
    </source>
</evidence>
<evidence type="ECO:0000313" key="7">
    <source>
        <dbReference type="Proteomes" id="UP001597118"/>
    </source>
</evidence>